<feature type="compositionally biased region" description="Low complexity" evidence="1">
    <location>
        <begin position="214"/>
        <end position="243"/>
    </location>
</feature>
<feature type="chain" id="PRO_5035292512" evidence="3">
    <location>
        <begin position="20"/>
        <end position="273"/>
    </location>
</feature>
<feature type="signal peptide" evidence="3">
    <location>
        <begin position="1"/>
        <end position="19"/>
    </location>
</feature>
<keyword evidence="2" id="KW-0812">Transmembrane</keyword>
<dbReference type="AlphaFoldDB" id="A0A8J2JDX9"/>
<dbReference type="Proteomes" id="UP000693738">
    <property type="component" value="Unassembled WGS sequence"/>
</dbReference>
<name>A0A8J2JDX9_FUSEQ</name>
<reference evidence="4" key="1">
    <citation type="submission" date="2021-05" db="EMBL/GenBank/DDBJ databases">
        <authorList>
            <person name="Khan N."/>
        </authorList>
    </citation>
    <scope>NUCLEOTIDE SEQUENCE</scope>
</reference>
<evidence type="ECO:0000256" key="2">
    <source>
        <dbReference type="SAM" id="Phobius"/>
    </source>
</evidence>
<organism evidence="4 5">
    <name type="scientific">Fusarium equiseti</name>
    <name type="common">Fusarium scirpi</name>
    <dbReference type="NCBI Taxonomy" id="61235"/>
    <lineage>
        <taxon>Eukaryota</taxon>
        <taxon>Fungi</taxon>
        <taxon>Dikarya</taxon>
        <taxon>Ascomycota</taxon>
        <taxon>Pezizomycotina</taxon>
        <taxon>Sordariomycetes</taxon>
        <taxon>Hypocreomycetidae</taxon>
        <taxon>Hypocreales</taxon>
        <taxon>Nectriaceae</taxon>
        <taxon>Fusarium</taxon>
        <taxon>Fusarium incarnatum-equiseti species complex</taxon>
    </lineage>
</organism>
<evidence type="ECO:0000313" key="5">
    <source>
        <dbReference type="Proteomes" id="UP000693738"/>
    </source>
</evidence>
<comment type="caution">
    <text evidence="4">The sequence shown here is derived from an EMBL/GenBank/DDBJ whole genome shotgun (WGS) entry which is preliminary data.</text>
</comment>
<gene>
    <name evidence="4" type="ORF">FEQUK3_LOCUS9387</name>
</gene>
<keyword evidence="2" id="KW-1133">Transmembrane helix</keyword>
<dbReference type="EMBL" id="CAJSTJ010000160">
    <property type="protein sequence ID" value="CAG7563624.1"/>
    <property type="molecule type" value="Genomic_DNA"/>
</dbReference>
<evidence type="ECO:0000256" key="1">
    <source>
        <dbReference type="SAM" id="MobiDB-lite"/>
    </source>
</evidence>
<keyword evidence="2" id="KW-0472">Membrane</keyword>
<feature type="transmembrane region" description="Helical" evidence="2">
    <location>
        <begin position="251"/>
        <end position="272"/>
    </location>
</feature>
<accession>A0A8J2JDX9</accession>
<keyword evidence="3" id="KW-0732">Signal</keyword>
<evidence type="ECO:0000313" key="4">
    <source>
        <dbReference type="EMBL" id="CAG7563624.1"/>
    </source>
</evidence>
<feature type="region of interest" description="Disordered" evidence="1">
    <location>
        <begin position="170"/>
        <end position="243"/>
    </location>
</feature>
<feature type="compositionally biased region" description="Basic and acidic residues" evidence="1">
    <location>
        <begin position="201"/>
        <end position="213"/>
    </location>
</feature>
<proteinExistence type="predicted"/>
<sequence length="273" mass="28214">MHFSTTFAALVAMSGFTSASPNGWSHQKEADDSPSKLDDCGCWPIYQAMLKCQKLKWPEEKAEDCVCIPNPDGWYGSMDGCRTCLSSNTDEDFFDNMGKLITQMFVSCTNVGGAVYSDGNSICASNSYREACASLGTDGKPSWASFEQGDVSGNGTYVLDIEEYGAKKGSSTSVTTAKTAEKTTAATASATESADSTETETNAKTDDETKTEAETSTAAAASTAGTSDAASEAQTPAASVTSTPSSAMKLAGAQAGAASMGLVVAVVMGAMLF</sequence>
<protein>
    <submittedName>
        <fullName evidence="4">Uncharacterized protein</fullName>
    </submittedName>
</protein>
<evidence type="ECO:0000256" key="3">
    <source>
        <dbReference type="SAM" id="SignalP"/>
    </source>
</evidence>
<feature type="compositionally biased region" description="Low complexity" evidence="1">
    <location>
        <begin position="170"/>
        <end position="200"/>
    </location>
</feature>